<protein>
    <submittedName>
        <fullName evidence="2">Pilus assembly protein</fullName>
    </submittedName>
</protein>
<proteinExistence type="predicted"/>
<organism evidence="2 3">
    <name type="scientific">Arachnia propionica</name>
    <dbReference type="NCBI Taxonomy" id="1750"/>
    <lineage>
        <taxon>Bacteria</taxon>
        <taxon>Bacillati</taxon>
        <taxon>Actinomycetota</taxon>
        <taxon>Actinomycetes</taxon>
        <taxon>Propionibacteriales</taxon>
        <taxon>Propionibacteriaceae</taxon>
        <taxon>Arachnia</taxon>
    </lineage>
</organism>
<accession>A0A3P1X3L4</accession>
<dbReference type="OrthoDB" id="3731849at2"/>
<name>A0A3P1X3L4_9ACTN</name>
<comment type="caution">
    <text evidence="2">The sequence shown here is derived from an EMBL/GenBank/DDBJ whole genome shotgun (WGS) entry which is preliminary data.</text>
</comment>
<evidence type="ECO:0000313" key="2">
    <source>
        <dbReference type="EMBL" id="RRD51363.1"/>
    </source>
</evidence>
<dbReference type="EMBL" id="RQYT01000001">
    <property type="protein sequence ID" value="RRD51363.1"/>
    <property type="molecule type" value="Genomic_DNA"/>
</dbReference>
<keyword evidence="1" id="KW-1133">Transmembrane helix</keyword>
<dbReference type="Proteomes" id="UP000280935">
    <property type="component" value="Unassembled WGS sequence"/>
</dbReference>
<reference evidence="2 3" key="1">
    <citation type="submission" date="2018-11" db="EMBL/GenBank/DDBJ databases">
        <title>Genomes From Bacteria Associated with the Canine Oral Cavity: a Test Case for Automated Genome-Based Taxonomic Assignment.</title>
        <authorList>
            <person name="Coil D.A."/>
            <person name="Jospin G."/>
            <person name="Darling A.E."/>
            <person name="Wallis C."/>
            <person name="Davis I.J."/>
            <person name="Harris S."/>
            <person name="Eisen J.A."/>
            <person name="Holcombe L.J."/>
            <person name="O'Flynn C."/>
        </authorList>
    </citation>
    <scope>NUCLEOTIDE SEQUENCE [LARGE SCALE GENOMIC DNA]</scope>
    <source>
        <strain evidence="2 3">OH2822_COT-296</strain>
    </source>
</reference>
<keyword evidence="1" id="KW-0812">Transmembrane</keyword>
<dbReference type="AlphaFoldDB" id="A0A3P1X3L4"/>
<evidence type="ECO:0000313" key="3">
    <source>
        <dbReference type="Proteomes" id="UP000280935"/>
    </source>
</evidence>
<keyword evidence="1" id="KW-0472">Membrane</keyword>
<evidence type="ECO:0000256" key="1">
    <source>
        <dbReference type="SAM" id="Phobius"/>
    </source>
</evidence>
<dbReference type="RefSeq" id="WP_125226465.1">
    <property type="nucleotide sequence ID" value="NZ_RQYT01000001.1"/>
</dbReference>
<gene>
    <name evidence="2" type="ORF">EII35_00320</name>
</gene>
<sequence>MSRRVDERGAIAVWAAVSLIGFIVAVGLGVDLAGHAGRAAEARAIAAQAARAGGQQVRIDSGRMILDPVAARRAATAYASATGLTASAELTSGTTIRVEVEGRYETSFLGIIGIEDLPVSARAEADLRSVVEGQQR</sequence>
<feature type="transmembrane region" description="Helical" evidence="1">
    <location>
        <begin position="12"/>
        <end position="33"/>
    </location>
</feature>